<dbReference type="AlphaFoldDB" id="A0A3N0EGN7"/>
<gene>
    <name evidence="1" type="ORF">EFW17_03710</name>
</gene>
<dbReference type="OrthoDB" id="3207839at2"/>
<dbReference type="EMBL" id="RJMB01000002">
    <property type="protein sequence ID" value="RNL87048.1"/>
    <property type="molecule type" value="Genomic_DNA"/>
</dbReference>
<reference evidence="1 2" key="1">
    <citation type="submission" date="2018-11" db="EMBL/GenBank/DDBJ databases">
        <title>The genome draft of YIM 96095.</title>
        <authorList>
            <person name="Tang S.-K."/>
            <person name="Chunyu W.-X."/>
            <person name="Feng Y.-Z."/>
        </authorList>
    </citation>
    <scope>NUCLEOTIDE SEQUENCE [LARGE SCALE GENOMIC DNA]</scope>
    <source>
        <strain evidence="1 2">YIM 96095</strain>
    </source>
</reference>
<dbReference type="RefSeq" id="WP_123199877.1">
    <property type="nucleotide sequence ID" value="NZ_RJMB01000002.1"/>
</dbReference>
<accession>A0A3N0EGN7</accession>
<protein>
    <recommendedName>
        <fullName evidence="3">Rpn family recombination-promoting nuclease/putative transposase</fullName>
    </recommendedName>
</protein>
<evidence type="ECO:0000313" key="1">
    <source>
        <dbReference type="EMBL" id="RNL87048.1"/>
    </source>
</evidence>
<sequence length="281" mass="31763">MPTFEHELLIELFRYQPSLAAVLLEEALDVEMPSYTRARVESGELTDCVPTEYRADAVVRLTTDDRDLAIVVEIQRDRDDAKRWSWPVYLATLRARLRCSATLLVLCPDDRTANWCAAPIHMGHPGWSLTPLVIGPKAVPVVATVERARQVPELALLSALFHSTDLDVLDTFAESLLTIEDEKAELYADYVLTALPEAAKRYLEDLMATDTYKYRSDFARRYYGRGKVEGEAESVVKILQRRGIPVPDEARERILSCADSDQLDTWLQRALTATSAEDLFD</sequence>
<evidence type="ECO:0000313" key="2">
    <source>
        <dbReference type="Proteomes" id="UP000269198"/>
    </source>
</evidence>
<keyword evidence="2" id="KW-1185">Reference proteome</keyword>
<evidence type="ECO:0008006" key="3">
    <source>
        <dbReference type="Google" id="ProtNLM"/>
    </source>
</evidence>
<organism evidence="1 2">
    <name type="scientific">Halostreptopolyspora alba</name>
    <dbReference type="NCBI Taxonomy" id="2487137"/>
    <lineage>
        <taxon>Bacteria</taxon>
        <taxon>Bacillati</taxon>
        <taxon>Actinomycetota</taxon>
        <taxon>Actinomycetes</taxon>
        <taxon>Streptosporangiales</taxon>
        <taxon>Nocardiopsidaceae</taxon>
        <taxon>Halostreptopolyspora</taxon>
    </lineage>
</organism>
<name>A0A3N0EGN7_9ACTN</name>
<comment type="caution">
    <text evidence="1">The sequence shown here is derived from an EMBL/GenBank/DDBJ whole genome shotgun (WGS) entry which is preliminary data.</text>
</comment>
<proteinExistence type="predicted"/>
<dbReference type="PANTHER" id="PTHR34613">
    <property type="entry name" value="SLL0800 PROTEIN"/>
    <property type="match status" value="1"/>
</dbReference>
<dbReference type="PANTHER" id="PTHR34613:SF1">
    <property type="entry name" value="SLL6017 PROTEIN"/>
    <property type="match status" value="1"/>
</dbReference>
<dbReference type="Proteomes" id="UP000269198">
    <property type="component" value="Unassembled WGS sequence"/>
</dbReference>